<protein>
    <recommendedName>
        <fullName evidence="1">Peptidase C39-like domain-containing protein</fullName>
    </recommendedName>
</protein>
<dbReference type="RefSeq" id="WP_024371020.1">
    <property type="nucleotide sequence ID" value="NZ_UGGP01000001.1"/>
</dbReference>
<feature type="domain" description="Peptidase C39-like" evidence="1">
    <location>
        <begin position="45"/>
        <end position="168"/>
    </location>
</feature>
<evidence type="ECO:0000313" key="3">
    <source>
        <dbReference type="Proteomes" id="UP000254060"/>
    </source>
</evidence>
<dbReference type="OrthoDB" id="2351326at2"/>
<reference evidence="2 3" key="1">
    <citation type="submission" date="2018-06" db="EMBL/GenBank/DDBJ databases">
        <authorList>
            <consortium name="Pathogen Informatics"/>
            <person name="Doyle S."/>
        </authorList>
    </citation>
    <scope>NUCLEOTIDE SEQUENCE [LARGE SCALE GENOMIC DNA]</scope>
    <source>
        <strain evidence="2 3">NCTC13163</strain>
    </source>
</reference>
<dbReference type="InterPro" id="IPR039564">
    <property type="entry name" value="Peptidase_C39-like"/>
</dbReference>
<sequence length="214" mass="24803">MEEHFAGQLETAKKGYAGIVNPQVYVDDRYHGHWTVKEEKRIDGVPALLQRTFNGGKNNCTLTSITAIFRYYRDHGYPNIPEDVFVIQQDARDIAVGHQFKDEKGTPPTRIGTIVTKLWERYGYTGRGSSRYLWKWSTFERELLANRPFILNMANGFYKNHSVTGIGYIIYKKPGYADVVLLEVLDNRSEDIRYIDFNEFNFWGSITRVHPPAK</sequence>
<dbReference type="Pfam" id="PF13529">
    <property type="entry name" value="Peptidase_C39_2"/>
    <property type="match status" value="1"/>
</dbReference>
<organism evidence="2 3">
    <name type="scientific">Exiguobacterium aurantiacum</name>
    <dbReference type="NCBI Taxonomy" id="33987"/>
    <lineage>
        <taxon>Bacteria</taxon>
        <taxon>Bacillati</taxon>
        <taxon>Bacillota</taxon>
        <taxon>Bacilli</taxon>
        <taxon>Bacillales</taxon>
        <taxon>Bacillales Family XII. Incertae Sedis</taxon>
        <taxon>Exiguobacterium</taxon>
    </lineage>
</organism>
<evidence type="ECO:0000313" key="2">
    <source>
        <dbReference type="EMBL" id="STO09570.1"/>
    </source>
</evidence>
<dbReference type="EMBL" id="UGGP01000001">
    <property type="protein sequence ID" value="STO09570.1"/>
    <property type="molecule type" value="Genomic_DNA"/>
</dbReference>
<proteinExistence type="predicted"/>
<accession>A0A377FXL8</accession>
<dbReference type="AlphaFoldDB" id="A0A377FXL8"/>
<dbReference type="Proteomes" id="UP000254060">
    <property type="component" value="Unassembled WGS sequence"/>
</dbReference>
<evidence type="ECO:0000259" key="1">
    <source>
        <dbReference type="Pfam" id="PF13529"/>
    </source>
</evidence>
<name>A0A377FXL8_9BACL</name>
<gene>
    <name evidence="2" type="ORF">NCTC13163_03008</name>
</gene>